<evidence type="ECO:0000313" key="4">
    <source>
        <dbReference type="EMBL" id="ORV49507.1"/>
    </source>
</evidence>
<dbReference type="OrthoDB" id="8225825at2"/>
<comment type="catalytic activity">
    <reaction evidence="3">
        <text>oxidized coenzyme F420-(gamma-L-Glu)(n) + a quinol + H(+) = reduced coenzyme F420-(gamma-L-Glu)(n) + a quinone</text>
        <dbReference type="Rhea" id="RHEA:39663"/>
        <dbReference type="Rhea" id="RHEA-COMP:12939"/>
        <dbReference type="Rhea" id="RHEA-COMP:14378"/>
        <dbReference type="ChEBI" id="CHEBI:15378"/>
        <dbReference type="ChEBI" id="CHEBI:24646"/>
        <dbReference type="ChEBI" id="CHEBI:132124"/>
        <dbReference type="ChEBI" id="CHEBI:133980"/>
        <dbReference type="ChEBI" id="CHEBI:139511"/>
    </reaction>
</comment>
<comment type="similarity">
    <text evidence="1">Belongs to the F420H(2)-dependent quinone reductase family.</text>
</comment>
<evidence type="ECO:0000256" key="3">
    <source>
        <dbReference type="ARBA" id="ARBA00049106"/>
    </source>
</evidence>
<dbReference type="InterPro" id="IPR012349">
    <property type="entry name" value="Split_barrel_FMN-bd"/>
</dbReference>
<keyword evidence="2" id="KW-0560">Oxidoreductase</keyword>
<dbReference type="NCBIfam" id="TIGR00026">
    <property type="entry name" value="hi_GC_TIGR00026"/>
    <property type="match status" value="1"/>
</dbReference>
<evidence type="ECO:0000256" key="1">
    <source>
        <dbReference type="ARBA" id="ARBA00008710"/>
    </source>
</evidence>
<dbReference type="Gene3D" id="2.30.110.10">
    <property type="entry name" value="Electron Transport, Fmn-binding Protein, Chain A"/>
    <property type="match status" value="1"/>
</dbReference>
<dbReference type="RefSeq" id="WP_085224922.1">
    <property type="nucleotide sequence ID" value="NZ_AP022576.1"/>
</dbReference>
<dbReference type="GO" id="GO:0005886">
    <property type="term" value="C:plasma membrane"/>
    <property type="evidence" value="ECO:0007669"/>
    <property type="project" value="TreeGrafter"/>
</dbReference>
<dbReference type="PANTHER" id="PTHR39428">
    <property type="entry name" value="F420H(2)-DEPENDENT QUINONE REDUCTASE RV1261C"/>
    <property type="match status" value="1"/>
</dbReference>
<dbReference type="Proteomes" id="UP000193010">
    <property type="component" value="Unassembled WGS sequence"/>
</dbReference>
<evidence type="ECO:0000256" key="2">
    <source>
        <dbReference type="ARBA" id="ARBA00023002"/>
    </source>
</evidence>
<sequence length="168" mass="18625">MPLPIVDPQRPRTALTRTMTKFARSGPGKFLAQHIAAKTDPWLMRVSHQKVSWGMFAVPSATLHMTGAKTGQPRQAQISYFHDGRNVIAVASNFGGSTHPNWYYNLKAHPECELGGDSFVATEVTEPAEYERLYGLAERLYPGYADYRAATAAVGRHIPVLRLAPRCD</sequence>
<dbReference type="STRING" id="292462.AWC05_02165"/>
<dbReference type="EMBL" id="LQOV01000031">
    <property type="protein sequence ID" value="ORV49507.1"/>
    <property type="molecule type" value="Genomic_DNA"/>
</dbReference>
<dbReference type="InterPro" id="IPR004378">
    <property type="entry name" value="F420H2_quin_Rdtase"/>
</dbReference>
<organism evidence="4 5">
    <name type="scientific">Mycobacterium florentinum</name>
    <dbReference type="NCBI Taxonomy" id="292462"/>
    <lineage>
        <taxon>Bacteria</taxon>
        <taxon>Bacillati</taxon>
        <taxon>Actinomycetota</taxon>
        <taxon>Actinomycetes</taxon>
        <taxon>Mycobacteriales</taxon>
        <taxon>Mycobacteriaceae</taxon>
        <taxon>Mycobacterium</taxon>
        <taxon>Mycobacterium simiae complex</taxon>
    </lineage>
</organism>
<evidence type="ECO:0000313" key="5">
    <source>
        <dbReference type="Proteomes" id="UP000193010"/>
    </source>
</evidence>
<comment type="caution">
    <text evidence="4">The sequence shown here is derived from an EMBL/GenBank/DDBJ whole genome shotgun (WGS) entry which is preliminary data.</text>
</comment>
<gene>
    <name evidence="4" type="ORF">AWC05_02165</name>
</gene>
<dbReference type="PANTHER" id="PTHR39428:SF1">
    <property type="entry name" value="F420H(2)-DEPENDENT QUINONE REDUCTASE RV1261C"/>
    <property type="match status" value="1"/>
</dbReference>
<proteinExistence type="inferred from homology"/>
<accession>A0A1X1TY65</accession>
<keyword evidence="5" id="KW-1185">Reference proteome</keyword>
<reference evidence="4 5" key="1">
    <citation type="submission" date="2016-01" db="EMBL/GenBank/DDBJ databases">
        <title>The new phylogeny of the genus Mycobacterium.</title>
        <authorList>
            <person name="Tarcisio F."/>
            <person name="Conor M."/>
            <person name="Antonella G."/>
            <person name="Elisabetta G."/>
            <person name="Giulia F.S."/>
            <person name="Sara T."/>
            <person name="Anna F."/>
            <person name="Clotilde B."/>
            <person name="Roberto B."/>
            <person name="Veronica D.S."/>
            <person name="Fabio R."/>
            <person name="Monica P."/>
            <person name="Olivier J."/>
            <person name="Enrico T."/>
            <person name="Nicola S."/>
        </authorList>
    </citation>
    <scope>NUCLEOTIDE SEQUENCE [LARGE SCALE GENOMIC DNA]</scope>
    <source>
        <strain evidence="4 5">DSM 44852</strain>
    </source>
</reference>
<name>A0A1X1TY65_MYCFL</name>
<dbReference type="Pfam" id="PF04075">
    <property type="entry name" value="F420H2_quin_red"/>
    <property type="match status" value="1"/>
</dbReference>
<dbReference type="AlphaFoldDB" id="A0A1X1TY65"/>
<protein>
    <submittedName>
        <fullName evidence="4">Nitroreductase</fullName>
    </submittedName>
</protein>
<dbReference type="GO" id="GO:0016491">
    <property type="term" value="F:oxidoreductase activity"/>
    <property type="evidence" value="ECO:0007669"/>
    <property type="project" value="UniProtKB-KW"/>
</dbReference>
<dbReference type="GO" id="GO:0070967">
    <property type="term" value="F:coenzyme F420 binding"/>
    <property type="evidence" value="ECO:0007669"/>
    <property type="project" value="TreeGrafter"/>
</dbReference>